<evidence type="ECO:0008006" key="3">
    <source>
        <dbReference type="Google" id="ProtNLM"/>
    </source>
</evidence>
<dbReference type="KEGG" id="gce:KYE46_03455"/>
<evidence type="ECO:0000313" key="2">
    <source>
        <dbReference type="Proteomes" id="UP000825009"/>
    </source>
</evidence>
<gene>
    <name evidence="1" type="ORF">KYE46_03455</name>
</gene>
<organism evidence="1 2">
    <name type="scientific">Gymnodinialimonas ceratoperidinii</name>
    <dbReference type="NCBI Taxonomy" id="2856823"/>
    <lineage>
        <taxon>Bacteria</taxon>
        <taxon>Pseudomonadati</taxon>
        <taxon>Pseudomonadota</taxon>
        <taxon>Alphaproteobacteria</taxon>
        <taxon>Rhodobacterales</taxon>
        <taxon>Paracoccaceae</taxon>
        <taxon>Gymnodinialimonas</taxon>
    </lineage>
</organism>
<reference evidence="1 2" key="1">
    <citation type="submission" date="2021-07" db="EMBL/GenBank/DDBJ databases">
        <title>A novel Jannaschia species isolated from marine dinoflagellate Ceratoperidinium margalefii.</title>
        <authorList>
            <person name="Jiang Y."/>
            <person name="Li Z."/>
        </authorList>
    </citation>
    <scope>NUCLEOTIDE SEQUENCE [LARGE SCALE GENOMIC DNA]</scope>
    <source>
        <strain evidence="1 2">J12C1-MA-4</strain>
    </source>
</reference>
<protein>
    <recommendedName>
        <fullName evidence="3">Nucleotide-diphospho-sugar transferase</fullName>
    </recommendedName>
</protein>
<sequence>MEDTKSLALFYVADGHRLEQQSWLLAASLAAAHAGDERVRQFAYVTKANRAGMQAATLAIFEACNVEVRTLAETPEWKKPYPHGNKIVAACDDRGTSHSVFLDTDMACTASLAEFMDLPADTCAAAPEGRPTWGGKNARWTRAYAHFGMSVPEERVTLLRGSKVEYVPYFNAGLVAFPETRHDDGRRFGEHWLDTALDFDRNCAIANKRPWLDQITLPLTMKRFGYKTRVLGERYNYSLSNRADYAMTPDAAILHYHRMKFLYQAPQWPALRDTLLDMMPGAHRDAAVAHIQDIETSLEADAKSASI</sequence>
<name>A0A8F6TX57_9RHOB</name>
<keyword evidence="2" id="KW-1185">Reference proteome</keyword>
<dbReference type="EMBL" id="CP079194">
    <property type="protein sequence ID" value="QXT40320.1"/>
    <property type="molecule type" value="Genomic_DNA"/>
</dbReference>
<accession>A0A8F6TX57</accession>
<dbReference type="RefSeq" id="WP_219003475.1">
    <property type="nucleotide sequence ID" value="NZ_CP079194.1"/>
</dbReference>
<evidence type="ECO:0000313" key="1">
    <source>
        <dbReference type="EMBL" id="QXT40320.1"/>
    </source>
</evidence>
<dbReference type="AlphaFoldDB" id="A0A8F6TX57"/>
<dbReference type="Proteomes" id="UP000825009">
    <property type="component" value="Chromosome"/>
</dbReference>
<proteinExistence type="predicted"/>